<dbReference type="EMBL" id="MKIR01000012">
    <property type="protein sequence ID" value="OFI49430.1"/>
    <property type="molecule type" value="Genomic_DNA"/>
</dbReference>
<reference evidence="5" key="1">
    <citation type="submission" date="2016-09" db="EMBL/GenBank/DDBJ databases">
        <title>Draft genome sequence of a novel species of the family Streptococcaceae isolated from flowers.</title>
        <authorList>
            <person name="Chuah L.-O."/>
            <person name="Yap K.-P."/>
            <person name="Thong K.L."/>
            <person name="Liong M.T."/>
            <person name="Ahmad R."/>
            <person name="Rusul G."/>
        </authorList>
    </citation>
    <scope>NUCLEOTIDE SEQUENCE [LARGE SCALE GENOMIC DNA]</scope>
    <source>
        <strain evidence="5">DF1</strain>
    </source>
</reference>
<evidence type="ECO:0000256" key="1">
    <source>
        <dbReference type="ARBA" id="ARBA00022729"/>
    </source>
</evidence>
<dbReference type="SUPFAM" id="SSF53850">
    <property type="entry name" value="Periplasmic binding protein-like II"/>
    <property type="match status" value="1"/>
</dbReference>
<dbReference type="InterPro" id="IPR001638">
    <property type="entry name" value="Solute-binding_3/MltF_N"/>
</dbReference>
<comment type="caution">
    <text evidence="4">The sequence shown here is derived from an EMBL/GenBank/DDBJ whole genome shotgun (WGS) entry which is preliminary data.</text>
</comment>
<accession>A0A1E8GMG7</accession>
<evidence type="ECO:0000259" key="3">
    <source>
        <dbReference type="SMART" id="SM00062"/>
    </source>
</evidence>
<dbReference type="PANTHER" id="PTHR35936">
    <property type="entry name" value="MEMBRANE-BOUND LYTIC MUREIN TRANSGLYCOSYLASE F"/>
    <property type="match status" value="1"/>
</dbReference>
<organism evidence="4 5">
    <name type="scientific">Floricoccus tropicus</name>
    <dbReference type="NCBI Taxonomy" id="1859473"/>
    <lineage>
        <taxon>Bacteria</taxon>
        <taxon>Bacillati</taxon>
        <taxon>Bacillota</taxon>
        <taxon>Bacilli</taxon>
        <taxon>Lactobacillales</taxon>
        <taxon>Streptococcaceae</taxon>
        <taxon>Floricoccus</taxon>
    </lineage>
</organism>
<dbReference type="PROSITE" id="PS51257">
    <property type="entry name" value="PROKAR_LIPOPROTEIN"/>
    <property type="match status" value="1"/>
</dbReference>
<dbReference type="AlphaFoldDB" id="A0A1E8GMG7"/>
<dbReference type="Gene3D" id="3.40.190.10">
    <property type="entry name" value="Periplasmic binding protein-like II"/>
    <property type="match status" value="2"/>
</dbReference>
<gene>
    <name evidence="4" type="ORF">BG261_02300</name>
</gene>
<dbReference type="Proteomes" id="UP000178622">
    <property type="component" value="Unassembled WGS sequence"/>
</dbReference>
<dbReference type="SMART" id="SM00062">
    <property type="entry name" value="PBPb"/>
    <property type="match status" value="1"/>
</dbReference>
<feature type="domain" description="Solute-binding protein family 3/N-terminal" evidence="3">
    <location>
        <begin position="43"/>
        <end position="278"/>
    </location>
</feature>
<proteinExistence type="predicted"/>
<keyword evidence="5" id="KW-1185">Reference proteome</keyword>
<evidence type="ECO:0000313" key="5">
    <source>
        <dbReference type="Proteomes" id="UP000178622"/>
    </source>
</evidence>
<dbReference type="STRING" id="1859473.BG261_02300"/>
<evidence type="ECO:0000313" key="4">
    <source>
        <dbReference type="EMBL" id="OFI49430.1"/>
    </source>
</evidence>
<protein>
    <recommendedName>
        <fullName evidence="3">Solute-binding protein family 3/N-terminal domain-containing protein</fullName>
    </recommendedName>
</protein>
<feature type="signal peptide" evidence="2">
    <location>
        <begin position="1"/>
        <end position="23"/>
    </location>
</feature>
<dbReference type="RefSeq" id="WP_070791950.1">
    <property type="nucleotide sequence ID" value="NZ_MKIR01000012.1"/>
</dbReference>
<dbReference type="OrthoDB" id="8613538at2"/>
<dbReference type="Pfam" id="PF00497">
    <property type="entry name" value="SBP_bac_3"/>
    <property type="match status" value="1"/>
</dbReference>
<feature type="chain" id="PRO_5038464982" description="Solute-binding protein family 3/N-terminal domain-containing protein" evidence="2">
    <location>
        <begin position="24"/>
        <end position="287"/>
    </location>
</feature>
<evidence type="ECO:0000256" key="2">
    <source>
        <dbReference type="SAM" id="SignalP"/>
    </source>
</evidence>
<sequence>MSNKFKKLSLGVITVAAAALLVACGNSSSSSKTQESSSAKKEQIVIATDGDTKPYSYVVDGKPTGYDVELAKKVFEKLPEYDAKVEVTEFNSILTGIDAGRYQVGANNIGWSEERSKKYIYSYPVSKTDNAIATRKGDNVSSLDDLSGKSTEASAGVNYTEILLNWNKSNPDKKEIVVNYADNLPLGTRLGDVESKKVDFVLHDTISLNTVIKDQGYDLQVSPIKIKDDGNAYSGKDFFIFANDEEGKKLEEKVNKVLADFEKDGTLKELSKKFFNGNFVPDASDYK</sequence>
<keyword evidence="1 2" id="KW-0732">Signal</keyword>
<dbReference type="PANTHER" id="PTHR35936:SF19">
    <property type="entry name" value="AMINO-ACID-BINDING PROTEIN YXEM-RELATED"/>
    <property type="match status" value="1"/>
</dbReference>
<name>A0A1E8GMG7_9LACT</name>